<dbReference type="Pfam" id="PF13411">
    <property type="entry name" value="MerR_1"/>
    <property type="match status" value="1"/>
</dbReference>
<reference evidence="8 9" key="1">
    <citation type="submission" date="2024-04" db="EMBL/GenBank/DDBJ databases">
        <title>Polymorphospora sp. isolated from Baiyangdian Lake in Xiong'an New Area.</title>
        <authorList>
            <person name="Zhang X."/>
            <person name="Liu J."/>
        </authorList>
    </citation>
    <scope>NUCLEOTIDE SEQUENCE [LARGE SCALE GENOMIC DNA]</scope>
    <source>
        <strain evidence="8 9">2-325</strain>
    </source>
</reference>
<dbReference type="SMART" id="SM00422">
    <property type="entry name" value="HTH_MERR"/>
    <property type="match status" value="1"/>
</dbReference>
<evidence type="ECO:0000313" key="8">
    <source>
        <dbReference type="EMBL" id="MFB6392293.1"/>
    </source>
</evidence>
<dbReference type="InterPro" id="IPR000551">
    <property type="entry name" value="MerR-type_HTH_dom"/>
</dbReference>
<feature type="domain" description="HTH merR-type" evidence="7">
    <location>
        <begin position="1"/>
        <end position="71"/>
    </location>
</feature>
<keyword evidence="4" id="KW-0804">Transcription</keyword>
<gene>
    <name evidence="8" type="ORF">AAFH96_04140</name>
</gene>
<keyword evidence="9" id="KW-1185">Reference proteome</keyword>
<dbReference type="EMBL" id="JBCGDC010000008">
    <property type="protein sequence ID" value="MFB6392293.1"/>
    <property type="molecule type" value="Genomic_DNA"/>
</dbReference>
<evidence type="ECO:0000256" key="4">
    <source>
        <dbReference type="ARBA" id="ARBA00023163"/>
    </source>
</evidence>
<name>A0ABV5CJW3_9ACTN</name>
<dbReference type="Proteomes" id="UP001582793">
    <property type="component" value="Unassembled WGS sequence"/>
</dbReference>
<dbReference type="InterPro" id="IPR009061">
    <property type="entry name" value="DNA-bd_dom_put_sf"/>
</dbReference>
<accession>A0ABV5CJW3</accession>
<dbReference type="SUPFAM" id="SSF46955">
    <property type="entry name" value="Putative DNA-binding domain"/>
    <property type="match status" value="1"/>
</dbReference>
<evidence type="ECO:0000256" key="5">
    <source>
        <dbReference type="SAM" id="Coils"/>
    </source>
</evidence>
<evidence type="ECO:0000256" key="3">
    <source>
        <dbReference type="ARBA" id="ARBA00023125"/>
    </source>
</evidence>
<evidence type="ECO:0000256" key="1">
    <source>
        <dbReference type="ARBA" id="ARBA00022491"/>
    </source>
</evidence>
<dbReference type="InterPro" id="IPR047057">
    <property type="entry name" value="MerR_fam"/>
</dbReference>
<keyword evidence="3" id="KW-0238">DNA-binding</keyword>
<keyword evidence="2" id="KW-0805">Transcription regulation</keyword>
<feature type="coiled-coil region" evidence="5">
    <location>
        <begin position="77"/>
        <end position="104"/>
    </location>
</feature>
<dbReference type="RefSeq" id="WP_375733083.1">
    <property type="nucleotide sequence ID" value="NZ_JBCGDC010000008.1"/>
</dbReference>
<sequence length="262" mass="28167">MWRIGQLATMTGVSDRTLRHYDSIGLLVPAAVDRATGYRWYGVPELARLERIRGLRRLGLSLRQITDLLDAPDDRLRQALTETVDALRRDIASLTETMAAAEDRLAADTPILPRRSRVAARRLNVRRLRVGHPAELAALCATSATVLLTWLTGHPAGGFAAAVATGRGGESLTLPGRDVVRVVVPPGHGVVRAGQDLFDWLHRNRLAVTGPTLEERLVDADGASATVLEVPVRPVAEPGIDARDGDTGAGTGYRLVGPGRAH</sequence>
<dbReference type="PROSITE" id="PS50937">
    <property type="entry name" value="HTH_MERR_2"/>
    <property type="match status" value="1"/>
</dbReference>
<feature type="region of interest" description="Disordered" evidence="6">
    <location>
        <begin position="237"/>
        <end position="262"/>
    </location>
</feature>
<evidence type="ECO:0000259" key="7">
    <source>
        <dbReference type="PROSITE" id="PS50937"/>
    </source>
</evidence>
<organism evidence="8 9">
    <name type="scientific">Polymorphospora lycopeni</name>
    <dbReference type="NCBI Taxonomy" id="3140240"/>
    <lineage>
        <taxon>Bacteria</taxon>
        <taxon>Bacillati</taxon>
        <taxon>Actinomycetota</taxon>
        <taxon>Actinomycetes</taxon>
        <taxon>Micromonosporales</taxon>
        <taxon>Micromonosporaceae</taxon>
        <taxon>Polymorphospora</taxon>
    </lineage>
</organism>
<proteinExistence type="predicted"/>
<evidence type="ECO:0000256" key="6">
    <source>
        <dbReference type="SAM" id="MobiDB-lite"/>
    </source>
</evidence>
<dbReference type="PROSITE" id="PS00552">
    <property type="entry name" value="HTH_MERR_1"/>
    <property type="match status" value="1"/>
</dbReference>
<dbReference type="PANTHER" id="PTHR30204:SF69">
    <property type="entry name" value="MERR-FAMILY TRANSCRIPTIONAL REGULATOR"/>
    <property type="match status" value="1"/>
</dbReference>
<evidence type="ECO:0000256" key="2">
    <source>
        <dbReference type="ARBA" id="ARBA00023015"/>
    </source>
</evidence>
<dbReference type="Gene3D" id="1.10.1660.10">
    <property type="match status" value="1"/>
</dbReference>
<evidence type="ECO:0000313" key="9">
    <source>
        <dbReference type="Proteomes" id="UP001582793"/>
    </source>
</evidence>
<comment type="caution">
    <text evidence="8">The sequence shown here is derived from an EMBL/GenBank/DDBJ whole genome shotgun (WGS) entry which is preliminary data.</text>
</comment>
<dbReference type="PANTHER" id="PTHR30204">
    <property type="entry name" value="REDOX-CYCLING DRUG-SENSING TRANSCRIPTIONAL ACTIVATOR SOXR"/>
    <property type="match status" value="1"/>
</dbReference>
<dbReference type="CDD" id="cd01107">
    <property type="entry name" value="HTH_BmrR"/>
    <property type="match status" value="1"/>
</dbReference>
<keyword evidence="5" id="KW-0175">Coiled coil</keyword>
<keyword evidence="1" id="KW-0678">Repressor</keyword>
<protein>
    <submittedName>
        <fullName evidence="8">Helix-turn-helix domain-containing protein</fullName>
    </submittedName>
</protein>